<dbReference type="Proteomes" id="UP000011932">
    <property type="component" value="Chromosome"/>
</dbReference>
<dbReference type="EMBL" id="CP003538">
    <property type="protein sequence ID" value="AGH96937.1"/>
    <property type="molecule type" value="Genomic_DNA"/>
</dbReference>
<gene>
    <name evidence="1" type="ORF">A11S_100</name>
</gene>
<reference evidence="1 2" key="1">
    <citation type="journal article" date="2013" name="ISME J.">
        <title>By their genes ye shall know them: genomic signatures of predatory bacteria.</title>
        <authorList>
            <person name="Pasternak Z."/>
            <person name="Pietrokovski S."/>
            <person name="Rotem O."/>
            <person name="Gophna U."/>
            <person name="Lurie-Weinberger M.N."/>
            <person name="Jurkevitch E."/>
        </authorList>
    </citation>
    <scope>NUCLEOTIDE SEQUENCE [LARGE SCALE GENOMIC DNA]</scope>
    <source>
        <strain evidence="1">EPB</strain>
    </source>
</reference>
<protein>
    <submittedName>
        <fullName evidence="1">Uncharacterized protein</fullName>
    </submittedName>
</protein>
<organism evidence="1 2">
    <name type="scientific">Micavibrio aeruginosavorus EPB</name>
    <dbReference type="NCBI Taxonomy" id="349215"/>
    <lineage>
        <taxon>Bacteria</taxon>
        <taxon>Pseudomonadati</taxon>
        <taxon>Bdellovibrionota</taxon>
        <taxon>Bdellovibrionia</taxon>
        <taxon>Bdellovibrionales</taxon>
        <taxon>Pseudobdellovibrionaceae</taxon>
        <taxon>Micavibrio</taxon>
    </lineage>
</organism>
<evidence type="ECO:0000313" key="2">
    <source>
        <dbReference type="Proteomes" id="UP000011932"/>
    </source>
</evidence>
<accession>M4VC08</accession>
<dbReference type="HOGENOM" id="CLU_2955323_0_0_5"/>
<evidence type="ECO:0000313" key="1">
    <source>
        <dbReference type="EMBL" id="AGH96937.1"/>
    </source>
</evidence>
<dbReference type="KEGG" id="man:A11S_100"/>
<proteinExistence type="predicted"/>
<dbReference type="AlphaFoldDB" id="M4VC08"/>
<sequence length="59" mass="6672">MTLPPYYLKTCGDSVSLLLYGGSGMPDRYPEWGYDEVLDQFILILSHETQVEAETCPVE</sequence>
<name>M4VC08_9BACT</name>